<evidence type="ECO:0000313" key="5">
    <source>
        <dbReference type="Proteomes" id="UP000720189"/>
    </source>
</evidence>
<feature type="domain" description="NmrA-like" evidence="3">
    <location>
        <begin position="2"/>
        <end position="243"/>
    </location>
</feature>
<dbReference type="OrthoDB" id="419598at2759"/>
<dbReference type="AlphaFoldDB" id="A0A9P9HZP5"/>
<sequence length="341" mass="37748">MRVVIIGAAGQTGSVIVHALLESTAPTFEVVALTRPSSVNKPAVLELQKKGVKIVSVDLGGPESTLTEVLVGADVVISTIYGGSVMEEVPLINASKAAGVKRYLPCFFATVAPPKGALRLRDMKEDVLNHIKKIHLPFTVVDIGWWYQVNLPKLPSGRIDYAAMETADGIAGDGNVPFALTDVRDIGSYVARIINDPRTLNRMVFAYNEVWTQNRVYDLLERLSGEKLERKYQVPAETIEASIAEIEATSPSPDSLEFVVLSQYQYWYSCGVRTDNTPEYAAYLGYLNTQELYPDFERRSFRSYVQEVLNGHGKRVYEHLKDLPAASVDKKAQQTDTMVEG</sequence>
<reference evidence="4" key="1">
    <citation type="journal article" date="2021" name="Nat. Commun.">
        <title>Genetic determinants of endophytism in the Arabidopsis root mycobiome.</title>
        <authorList>
            <person name="Mesny F."/>
            <person name="Miyauchi S."/>
            <person name="Thiergart T."/>
            <person name="Pickel B."/>
            <person name="Atanasova L."/>
            <person name="Karlsson M."/>
            <person name="Huettel B."/>
            <person name="Barry K.W."/>
            <person name="Haridas S."/>
            <person name="Chen C."/>
            <person name="Bauer D."/>
            <person name="Andreopoulos W."/>
            <person name="Pangilinan J."/>
            <person name="LaButti K."/>
            <person name="Riley R."/>
            <person name="Lipzen A."/>
            <person name="Clum A."/>
            <person name="Drula E."/>
            <person name="Henrissat B."/>
            <person name="Kohler A."/>
            <person name="Grigoriev I.V."/>
            <person name="Martin F.M."/>
            <person name="Hacquard S."/>
        </authorList>
    </citation>
    <scope>NUCLEOTIDE SEQUENCE</scope>
    <source>
        <strain evidence="4">MPI-CAGE-AT-0023</strain>
    </source>
</reference>
<evidence type="ECO:0000313" key="4">
    <source>
        <dbReference type="EMBL" id="KAH7265599.1"/>
    </source>
</evidence>
<name>A0A9P9HZP5_FUSRE</name>
<evidence type="ECO:0000256" key="2">
    <source>
        <dbReference type="ARBA" id="ARBA00023002"/>
    </source>
</evidence>
<dbReference type="EMBL" id="JAGMUX010000003">
    <property type="protein sequence ID" value="KAH7265599.1"/>
    <property type="molecule type" value="Genomic_DNA"/>
</dbReference>
<dbReference type="SUPFAM" id="SSF51735">
    <property type="entry name" value="NAD(P)-binding Rossmann-fold domains"/>
    <property type="match status" value="1"/>
</dbReference>
<keyword evidence="5" id="KW-1185">Reference proteome</keyword>
<evidence type="ECO:0000259" key="3">
    <source>
        <dbReference type="Pfam" id="PF05368"/>
    </source>
</evidence>
<dbReference type="Gene3D" id="3.40.50.720">
    <property type="entry name" value="NAD(P)-binding Rossmann-like Domain"/>
    <property type="match status" value="1"/>
</dbReference>
<dbReference type="InterPro" id="IPR036291">
    <property type="entry name" value="NAD(P)-bd_dom_sf"/>
</dbReference>
<dbReference type="Proteomes" id="UP000720189">
    <property type="component" value="Unassembled WGS sequence"/>
</dbReference>
<dbReference type="PANTHER" id="PTHR47706:SF9">
    <property type="entry name" value="NMRA-LIKE DOMAIN-CONTAINING PROTEIN-RELATED"/>
    <property type="match status" value="1"/>
</dbReference>
<organism evidence="4 5">
    <name type="scientific">Fusarium redolens</name>
    <dbReference type="NCBI Taxonomy" id="48865"/>
    <lineage>
        <taxon>Eukaryota</taxon>
        <taxon>Fungi</taxon>
        <taxon>Dikarya</taxon>
        <taxon>Ascomycota</taxon>
        <taxon>Pezizomycotina</taxon>
        <taxon>Sordariomycetes</taxon>
        <taxon>Hypocreomycetidae</taxon>
        <taxon>Hypocreales</taxon>
        <taxon>Nectriaceae</taxon>
        <taxon>Fusarium</taxon>
        <taxon>Fusarium redolens species complex</taxon>
    </lineage>
</organism>
<keyword evidence="1" id="KW-0521">NADP</keyword>
<dbReference type="Gene3D" id="3.90.25.10">
    <property type="entry name" value="UDP-galactose 4-epimerase, domain 1"/>
    <property type="match status" value="1"/>
</dbReference>
<dbReference type="GeneID" id="70228846"/>
<dbReference type="Pfam" id="PF05368">
    <property type="entry name" value="NmrA"/>
    <property type="match status" value="1"/>
</dbReference>
<dbReference type="PANTHER" id="PTHR47706">
    <property type="entry name" value="NMRA-LIKE FAMILY PROTEIN"/>
    <property type="match status" value="1"/>
</dbReference>
<keyword evidence="2" id="KW-0560">Oxidoreductase</keyword>
<dbReference type="GO" id="GO:0016491">
    <property type="term" value="F:oxidoreductase activity"/>
    <property type="evidence" value="ECO:0007669"/>
    <property type="project" value="UniProtKB-KW"/>
</dbReference>
<dbReference type="RefSeq" id="XP_046054334.1">
    <property type="nucleotide sequence ID" value="XM_046198892.1"/>
</dbReference>
<protein>
    <recommendedName>
        <fullName evidence="3">NmrA-like domain-containing protein</fullName>
    </recommendedName>
</protein>
<evidence type="ECO:0000256" key="1">
    <source>
        <dbReference type="ARBA" id="ARBA00022857"/>
    </source>
</evidence>
<accession>A0A9P9HZP5</accession>
<dbReference type="InterPro" id="IPR045312">
    <property type="entry name" value="PCBER-like"/>
</dbReference>
<gene>
    <name evidence="4" type="ORF">BKA55DRAFT_686069</name>
</gene>
<dbReference type="CDD" id="cd05259">
    <property type="entry name" value="PCBER_SDR_a"/>
    <property type="match status" value="1"/>
</dbReference>
<dbReference type="InterPro" id="IPR051609">
    <property type="entry name" value="NmrA/Isoflavone_reductase-like"/>
</dbReference>
<dbReference type="InterPro" id="IPR008030">
    <property type="entry name" value="NmrA-like"/>
</dbReference>
<proteinExistence type="predicted"/>
<comment type="caution">
    <text evidence="4">The sequence shown here is derived from an EMBL/GenBank/DDBJ whole genome shotgun (WGS) entry which is preliminary data.</text>
</comment>